<dbReference type="EMBL" id="CP003537">
    <property type="protein sequence ID" value="AGH94753.1"/>
    <property type="molecule type" value="Genomic_DNA"/>
</dbReference>
<dbReference type="InterPro" id="IPR019734">
    <property type="entry name" value="TPR_rpt"/>
</dbReference>
<organism evidence="5 6">
    <name type="scientific">Pseudobdellovibrio exovorus JSS</name>
    <dbReference type="NCBI Taxonomy" id="1184267"/>
    <lineage>
        <taxon>Bacteria</taxon>
        <taxon>Pseudomonadati</taxon>
        <taxon>Bdellovibrionota</taxon>
        <taxon>Bdellovibrionia</taxon>
        <taxon>Bdellovibrionales</taxon>
        <taxon>Pseudobdellovibrionaceae</taxon>
        <taxon>Pseudobdellovibrio</taxon>
    </lineage>
</organism>
<evidence type="ECO:0000256" key="2">
    <source>
        <dbReference type="SAM" id="MobiDB-lite"/>
    </source>
</evidence>
<dbReference type="Gene3D" id="1.25.40.10">
    <property type="entry name" value="Tetratricopeptide repeat domain"/>
    <property type="match status" value="1"/>
</dbReference>
<keyword evidence="3" id="KW-1133">Transmembrane helix</keyword>
<proteinExistence type="predicted"/>
<keyword evidence="6" id="KW-1185">Reference proteome</keyword>
<name>M4V6C7_9BACT</name>
<dbReference type="PROSITE" id="PS50006">
    <property type="entry name" value="FHA_DOMAIN"/>
    <property type="match status" value="1"/>
</dbReference>
<dbReference type="InterPro" id="IPR011990">
    <property type="entry name" value="TPR-like_helical_dom_sf"/>
</dbReference>
<sequence length="402" mass="44652">MSAALQQKPDIKIKMTVVAGPHVGQVFQLNKSGFTIGRGPENDLVLMNDPMVSRTHVRIEIVDRDLEIHNLSQKNAVLVDGQTVQKWKIVNNSNFIIGDTEFKVEYDLGQAVVSIPTPKPAAVLPLKPKAPSPQAKPKPKMKSAAPAKKVPRPAPPMALQNGVAPRAGVPTQMKTPLMASPVGVGMAVGTPRPQVFQQSAAGLGARPVSEAAQDSLISNPRFKFYMAALIVFIGAYFYLFSGDDKKKAVQQQINSTLNYSDAVQMSLNSQTEKDRTATLDGKKRDRNSIQSQRIAENLMKGMRDFNMGNYARAQEFFQLVLNLDPDNQLAKRHIYLSRVRFDEIVQEKLMLGESYFKKHNFKMCESMYRQVVVMLQGKNNDQKLLLAEKKAKECQLADEGVL</sequence>
<keyword evidence="3" id="KW-0812">Transmembrane</keyword>
<dbReference type="SUPFAM" id="SSF48452">
    <property type="entry name" value="TPR-like"/>
    <property type="match status" value="1"/>
</dbReference>
<reference evidence="5 6" key="1">
    <citation type="journal article" date="2013" name="ISME J.">
        <title>By their genes ye shall know them: genomic signatures of predatory bacteria.</title>
        <authorList>
            <person name="Pasternak Z."/>
            <person name="Pietrokovski S."/>
            <person name="Rotem O."/>
            <person name="Gophna U."/>
            <person name="Lurie-Weinberger M.N."/>
            <person name="Jurkevitch E."/>
        </authorList>
    </citation>
    <scope>NUCLEOTIDE SEQUENCE [LARGE SCALE GENOMIC DNA]</scope>
    <source>
        <strain evidence="5 6">JSS</strain>
    </source>
</reference>
<dbReference type="eggNOG" id="COG1716">
    <property type="taxonomic scope" value="Bacteria"/>
</dbReference>
<keyword evidence="1" id="KW-0802">TPR repeat</keyword>
<dbReference type="CDD" id="cd00060">
    <property type="entry name" value="FHA"/>
    <property type="match status" value="1"/>
</dbReference>
<dbReference type="STRING" id="1184267.A11Q_533"/>
<feature type="region of interest" description="Disordered" evidence="2">
    <location>
        <begin position="124"/>
        <end position="155"/>
    </location>
</feature>
<accession>M4V6C7</accession>
<dbReference type="OrthoDB" id="5291181at2"/>
<evidence type="ECO:0000313" key="6">
    <source>
        <dbReference type="Proteomes" id="UP000012040"/>
    </source>
</evidence>
<evidence type="ECO:0000256" key="3">
    <source>
        <dbReference type="SAM" id="Phobius"/>
    </source>
</evidence>
<dbReference type="SUPFAM" id="SSF49879">
    <property type="entry name" value="SMAD/FHA domain"/>
    <property type="match status" value="1"/>
</dbReference>
<feature type="domain" description="FHA" evidence="4">
    <location>
        <begin position="34"/>
        <end position="84"/>
    </location>
</feature>
<dbReference type="RefSeq" id="WP_015469243.1">
    <property type="nucleotide sequence ID" value="NC_020813.1"/>
</dbReference>
<feature type="repeat" description="TPR" evidence="1">
    <location>
        <begin position="294"/>
        <end position="327"/>
    </location>
</feature>
<dbReference type="PATRIC" id="fig|1184267.3.peg.544"/>
<dbReference type="AlphaFoldDB" id="M4V6C7"/>
<keyword evidence="3" id="KW-0472">Membrane</keyword>
<gene>
    <name evidence="5" type="ORF">A11Q_533</name>
</gene>
<dbReference type="Proteomes" id="UP000012040">
    <property type="component" value="Chromosome"/>
</dbReference>
<evidence type="ECO:0000256" key="1">
    <source>
        <dbReference type="PROSITE-ProRule" id="PRU00339"/>
    </source>
</evidence>
<dbReference type="PROSITE" id="PS50005">
    <property type="entry name" value="TPR"/>
    <property type="match status" value="1"/>
</dbReference>
<evidence type="ECO:0000259" key="4">
    <source>
        <dbReference type="PROSITE" id="PS50006"/>
    </source>
</evidence>
<dbReference type="Gene3D" id="2.60.200.20">
    <property type="match status" value="1"/>
</dbReference>
<dbReference type="InterPro" id="IPR008984">
    <property type="entry name" value="SMAD_FHA_dom_sf"/>
</dbReference>
<dbReference type="HOGENOM" id="CLU_715081_0_0_7"/>
<feature type="transmembrane region" description="Helical" evidence="3">
    <location>
        <begin position="222"/>
        <end position="240"/>
    </location>
</feature>
<protein>
    <recommendedName>
        <fullName evidence="4">FHA domain-containing protein</fullName>
    </recommendedName>
</protein>
<dbReference type="InterPro" id="IPR032030">
    <property type="entry name" value="YscD_cytoplasmic_dom"/>
</dbReference>
<dbReference type="InterPro" id="IPR000253">
    <property type="entry name" value="FHA_dom"/>
</dbReference>
<evidence type="ECO:0000313" key="5">
    <source>
        <dbReference type="EMBL" id="AGH94753.1"/>
    </source>
</evidence>
<dbReference type="KEGG" id="bex:A11Q_533"/>
<dbReference type="Pfam" id="PF16697">
    <property type="entry name" value="Yop-YscD_cpl"/>
    <property type="match status" value="1"/>
</dbReference>